<dbReference type="Gene3D" id="3.80.10.10">
    <property type="entry name" value="Ribonuclease Inhibitor"/>
    <property type="match status" value="2"/>
</dbReference>
<protein>
    <recommendedName>
        <fullName evidence="5">Protein phosphatase 1 regulatory subunit 7</fullName>
    </recommendedName>
</protein>
<dbReference type="SMART" id="SM00365">
    <property type="entry name" value="LRR_SD22"/>
    <property type="match status" value="5"/>
</dbReference>
<organism evidence="4">
    <name type="scientific">Ananas comosus var. bracteatus</name>
    <name type="common">red pineapple</name>
    <dbReference type="NCBI Taxonomy" id="296719"/>
    <lineage>
        <taxon>Eukaryota</taxon>
        <taxon>Viridiplantae</taxon>
        <taxon>Streptophyta</taxon>
        <taxon>Embryophyta</taxon>
        <taxon>Tracheophyta</taxon>
        <taxon>Spermatophyta</taxon>
        <taxon>Magnoliopsida</taxon>
        <taxon>Liliopsida</taxon>
        <taxon>Poales</taxon>
        <taxon>Bromeliaceae</taxon>
        <taxon>Bromelioideae</taxon>
        <taxon>Ananas</taxon>
    </lineage>
</organism>
<evidence type="ECO:0000256" key="2">
    <source>
        <dbReference type="ARBA" id="ARBA00022737"/>
    </source>
</evidence>
<feature type="compositionally biased region" description="Basic and acidic residues" evidence="3">
    <location>
        <begin position="300"/>
        <end position="316"/>
    </location>
</feature>
<dbReference type="Pfam" id="PF13855">
    <property type="entry name" value="LRR_8"/>
    <property type="match status" value="1"/>
</dbReference>
<feature type="compositionally biased region" description="Basic and acidic residues" evidence="3">
    <location>
        <begin position="342"/>
        <end position="374"/>
    </location>
</feature>
<dbReference type="InterPro" id="IPR032675">
    <property type="entry name" value="LRR_dom_sf"/>
</dbReference>
<dbReference type="PROSITE" id="PS51450">
    <property type="entry name" value="LRR"/>
    <property type="match status" value="4"/>
</dbReference>
<name>A0A6V7P1K0_ANACO</name>
<dbReference type="SUPFAM" id="SSF52058">
    <property type="entry name" value="L domain-like"/>
    <property type="match status" value="1"/>
</dbReference>
<dbReference type="AlphaFoldDB" id="A0A6V7P1K0"/>
<feature type="compositionally biased region" description="Basic and acidic residues" evidence="3">
    <location>
        <begin position="274"/>
        <end position="292"/>
    </location>
</feature>
<keyword evidence="1" id="KW-0433">Leucine-rich repeat</keyword>
<sequence length="459" mass="50910">MARLTLDQIARETKSSGGAATFSADTALALSHRALSDVSCLSDFKNLERLDLSCNCLSTLEGLSSCINLKWLSVVENKLESLKGIEGLSKLTVLNAGKNKLRTMDEVRSATSLRAIILNDNNITSICKLDELKYLNTLVLSRNPILDIGDSLRMVKTMTKLSLSHCEIQNIGSSLVSCADLKEVRLAYNKITTIPVELARNVKLRNLDLGNNLIENWSDLKVSDQICPFCIKNLRNLNLLGNPIAEKDNLAKKVKNLVPKLRIFNAKPIEKSSGSEKISVENKTSDEKEDPSPRSTAKIDVPKEVRKKDSKLDTKSSTKLAIENASEEANEIQAVSVTKEKNLKSSKNAKIEDSTQVKEIKDKKRKNPVDKEQNEFEGIDDPETPFADLIFSDIQDSDPKQKHQEAVSNGESVDWLVVDHVKKKNKKGKDKSVNVGPPALNFCLQSLKLEWVGHRHGIS</sequence>
<gene>
    <name evidence="4" type="ORF">CB5_LOCUS7924</name>
</gene>
<dbReference type="InterPro" id="IPR050836">
    <property type="entry name" value="SDS22/Internalin_LRR"/>
</dbReference>
<evidence type="ECO:0008006" key="5">
    <source>
        <dbReference type="Google" id="ProtNLM"/>
    </source>
</evidence>
<evidence type="ECO:0000256" key="3">
    <source>
        <dbReference type="SAM" id="MobiDB-lite"/>
    </source>
</evidence>
<feature type="region of interest" description="Disordered" evidence="3">
    <location>
        <begin position="342"/>
        <end position="384"/>
    </location>
</feature>
<evidence type="ECO:0000313" key="4">
    <source>
        <dbReference type="EMBL" id="CAD1824713.1"/>
    </source>
</evidence>
<accession>A0A6V7P1K0</accession>
<evidence type="ECO:0000256" key="1">
    <source>
        <dbReference type="ARBA" id="ARBA00022614"/>
    </source>
</evidence>
<dbReference type="EMBL" id="LR862144">
    <property type="protein sequence ID" value="CAD1824713.1"/>
    <property type="molecule type" value="Genomic_DNA"/>
</dbReference>
<dbReference type="PANTHER" id="PTHR46652">
    <property type="entry name" value="LEUCINE-RICH REPEAT AND IQ DOMAIN-CONTAINING PROTEIN 1-RELATED"/>
    <property type="match status" value="1"/>
</dbReference>
<dbReference type="PANTHER" id="PTHR46652:SF7">
    <property type="entry name" value="LEUCINE-RICH REPEAT AND IQ DOMAIN-CONTAINING PROTEIN 1"/>
    <property type="match status" value="1"/>
</dbReference>
<feature type="region of interest" description="Disordered" evidence="3">
    <location>
        <begin position="274"/>
        <end position="330"/>
    </location>
</feature>
<dbReference type="InterPro" id="IPR001611">
    <property type="entry name" value="Leu-rich_rpt"/>
</dbReference>
<keyword evidence="2" id="KW-0677">Repeat</keyword>
<reference evidence="4" key="1">
    <citation type="submission" date="2020-07" db="EMBL/GenBank/DDBJ databases">
        <authorList>
            <person name="Lin J."/>
        </authorList>
    </citation>
    <scope>NUCLEOTIDE SEQUENCE</scope>
</reference>
<proteinExistence type="predicted"/>